<keyword evidence="4" id="KW-1185">Reference proteome</keyword>
<feature type="transmembrane region" description="Helical" evidence="2">
    <location>
        <begin position="328"/>
        <end position="351"/>
    </location>
</feature>
<dbReference type="SMART" id="SM00028">
    <property type="entry name" value="TPR"/>
    <property type="match status" value="4"/>
</dbReference>
<dbReference type="Proteomes" id="UP000293291">
    <property type="component" value="Unassembled WGS sequence"/>
</dbReference>
<dbReference type="OrthoDB" id="3790709at2"/>
<dbReference type="Pfam" id="PF13432">
    <property type="entry name" value="TPR_16"/>
    <property type="match status" value="2"/>
</dbReference>
<evidence type="ECO:0000313" key="4">
    <source>
        <dbReference type="Proteomes" id="UP000293291"/>
    </source>
</evidence>
<gene>
    <name evidence="3" type="ORF">EUA07_08755</name>
</gene>
<dbReference type="AlphaFoldDB" id="A0A4Q2SG39"/>
<dbReference type="PANTHER" id="PTHR44809:SF1">
    <property type="entry name" value="PROTEIN O-MANNOSYL-TRANSFERASE TMTC1"/>
    <property type="match status" value="1"/>
</dbReference>
<dbReference type="SUPFAM" id="SSF48452">
    <property type="entry name" value="TPR-like"/>
    <property type="match status" value="1"/>
</dbReference>
<reference evidence="3 4" key="1">
    <citation type="submission" date="2019-01" db="EMBL/GenBank/DDBJ databases">
        <title>Novel species of Nocardioides.</title>
        <authorList>
            <person name="Liu Q."/>
            <person name="Xin Y.-H."/>
        </authorList>
    </citation>
    <scope>NUCLEOTIDE SEQUENCE [LARGE SCALE GENOMIC DNA]</scope>
    <source>
        <strain evidence="3 4">CGMCC 4.6875</strain>
    </source>
</reference>
<accession>A0A4Q2SG39</accession>
<dbReference type="PANTHER" id="PTHR44809">
    <property type="match status" value="1"/>
</dbReference>
<dbReference type="Gene3D" id="1.25.40.10">
    <property type="entry name" value="Tetratricopeptide repeat domain"/>
    <property type="match status" value="1"/>
</dbReference>
<dbReference type="PROSITE" id="PS50005">
    <property type="entry name" value="TPR"/>
    <property type="match status" value="2"/>
</dbReference>
<dbReference type="EMBL" id="SDWU01000008">
    <property type="protein sequence ID" value="RYC02810.1"/>
    <property type="molecule type" value="Genomic_DNA"/>
</dbReference>
<feature type="repeat" description="TPR" evidence="1">
    <location>
        <begin position="148"/>
        <end position="181"/>
    </location>
</feature>
<keyword evidence="2" id="KW-1133">Transmembrane helix</keyword>
<dbReference type="InterPro" id="IPR011990">
    <property type="entry name" value="TPR-like_helical_dom_sf"/>
</dbReference>
<sequence>MGGVSSVGEDWRALAHAEQLLDLRRNAEAEQRFRDVLASDPQSVRALLGLGRALNRQDRHDEAERVVRSALALDPEHAGGHQVLVDVLCDRRDGPAAVAAAERALALAPHDFTSHYQHARALLSLRRPRVRDAYEAALRAVDLAPHSADAHNLVGLCLDSLGYHDHAQAAFRNALAIDPGHTLAQNNLAATELDRGRLGRAAGMLRSAVGNDPQEKRLHENLDAVLLLLGRRVLRSLFGAAVVLGIMLATGAPWWARALGGAAYVGAVALLVHRVRAELPAGVSQWGRGLWGRTRWTGRYLMALLVLLSVGVLLLAFAPYAVAVAAGLALASSLQVLGFVCVLGWLGYAVVNLVRGR</sequence>
<dbReference type="InterPro" id="IPR052943">
    <property type="entry name" value="TMTC_O-mannosyl-trnsfr"/>
</dbReference>
<evidence type="ECO:0000256" key="1">
    <source>
        <dbReference type="PROSITE-ProRule" id="PRU00339"/>
    </source>
</evidence>
<comment type="caution">
    <text evidence="3">The sequence shown here is derived from an EMBL/GenBank/DDBJ whole genome shotgun (WGS) entry which is preliminary data.</text>
</comment>
<dbReference type="InterPro" id="IPR019734">
    <property type="entry name" value="TPR_rpt"/>
</dbReference>
<evidence type="ECO:0000256" key="2">
    <source>
        <dbReference type="SAM" id="Phobius"/>
    </source>
</evidence>
<proteinExistence type="predicted"/>
<protein>
    <submittedName>
        <fullName evidence="3">Tetratricopeptide repeat protein</fullName>
    </submittedName>
</protein>
<keyword evidence="2" id="KW-0472">Membrane</keyword>
<feature type="repeat" description="TPR" evidence="1">
    <location>
        <begin position="44"/>
        <end position="77"/>
    </location>
</feature>
<keyword evidence="1" id="KW-0802">TPR repeat</keyword>
<feature type="transmembrane region" description="Helical" evidence="2">
    <location>
        <begin position="300"/>
        <end position="322"/>
    </location>
</feature>
<name>A0A4Q2SG39_9ACTN</name>
<organism evidence="3 4">
    <name type="scientific">Nocardioides ganghwensis</name>
    <dbReference type="NCBI Taxonomy" id="252230"/>
    <lineage>
        <taxon>Bacteria</taxon>
        <taxon>Bacillati</taxon>
        <taxon>Actinomycetota</taxon>
        <taxon>Actinomycetes</taxon>
        <taxon>Propionibacteriales</taxon>
        <taxon>Nocardioidaceae</taxon>
        <taxon>Nocardioides</taxon>
    </lineage>
</organism>
<evidence type="ECO:0000313" key="3">
    <source>
        <dbReference type="EMBL" id="RYC02810.1"/>
    </source>
</evidence>
<keyword evidence="2" id="KW-0812">Transmembrane</keyword>
<feature type="transmembrane region" description="Helical" evidence="2">
    <location>
        <begin position="237"/>
        <end position="256"/>
    </location>
</feature>